<organism evidence="5 6">
    <name type="scientific">Deinandra increscens subsp. villosa</name>
    <dbReference type="NCBI Taxonomy" id="3103831"/>
    <lineage>
        <taxon>Eukaryota</taxon>
        <taxon>Viridiplantae</taxon>
        <taxon>Streptophyta</taxon>
        <taxon>Embryophyta</taxon>
        <taxon>Tracheophyta</taxon>
        <taxon>Spermatophyta</taxon>
        <taxon>Magnoliopsida</taxon>
        <taxon>eudicotyledons</taxon>
        <taxon>Gunneridae</taxon>
        <taxon>Pentapetalae</taxon>
        <taxon>asterids</taxon>
        <taxon>campanulids</taxon>
        <taxon>Asterales</taxon>
        <taxon>Asteraceae</taxon>
        <taxon>Asteroideae</taxon>
        <taxon>Heliantheae alliance</taxon>
        <taxon>Madieae</taxon>
        <taxon>Madiinae</taxon>
        <taxon>Deinandra</taxon>
    </lineage>
</organism>
<evidence type="ECO:0000313" key="5">
    <source>
        <dbReference type="EMBL" id="KAK9074193.1"/>
    </source>
</evidence>
<keyword evidence="6" id="KW-1185">Reference proteome</keyword>
<evidence type="ECO:0000313" key="6">
    <source>
        <dbReference type="Proteomes" id="UP001408789"/>
    </source>
</evidence>
<keyword evidence="3" id="KW-0539">Nucleus</keyword>
<dbReference type="SUPFAM" id="SSF46689">
    <property type="entry name" value="Homeodomain-like"/>
    <property type="match status" value="1"/>
</dbReference>
<feature type="domain" description="Myb-like" evidence="4">
    <location>
        <begin position="20"/>
        <end position="59"/>
    </location>
</feature>
<dbReference type="CDD" id="cd00167">
    <property type="entry name" value="SANT"/>
    <property type="match status" value="1"/>
</dbReference>
<keyword evidence="2" id="KW-0804">Transcription</keyword>
<dbReference type="InterPro" id="IPR044636">
    <property type="entry name" value="RADIALIS-like"/>
</dbReference>
<dbReference type="AlphaFoldDB" id="A0AAP0DJK5"/>
<evidence type="ECO:0000256" key="2">
    <source>
        <dbReference type="ARBA" id="ARBA00023163"/>
    </source>
</evidence>
<accession>A0AAP0DJK5</accession>
<reference evidence="5 6" key="1">
    <citation type="submission" date="2024-04" db="EMBL/GenBank/DDBJ databases">
        <title>The reference genome of an endangered Asteraceae, Deinandra increscens subsp. villosa, native to the Central Coast of California.</title>
        <authorList>
            <person name="Guilliams M."/>
            <person name="Hasenstab-Lehman K."/>
            <person name="Meyer R."/>
            <person name="Mcevoy S."/>
        </authorList>
    </citation>
    <scope>NUCLEOTIDE SEQUENCE [LARGE SCALE GENOMIC DNA]</scope>
    <source>
        <tissue evidence="5">Leaf</tissue>
    </source>
</reference>
<evidence type="ECO:0000259" key="4">
    <source>
        <dbReference type="Pfam" id="PF00249"/>
    </source>
</evidence>
<gene>
    <name evidence="5" type="ORF">SSX86_006790</name>
</gene>
<keyword evidence="1" id="KW-0805">Transcription regulation</keyword>
<dbReference type="Gene3D" id="1.10.10.60">
    <property type="entry name" value="Homeodomain-like"/>
    <property type="match status" value="1"/>
</dbReference>
<dbReference type="EMBL" id="JBCNJP010000008">
    <property type="protein sequence ID" value="KAK9074193.1"/>
    <property type="molecule type" value="Genomic_DNA"/>
</dbReference>
<dbReference type="Proteomes" id="UP001408789">
    <property type="component" value="Unassembled WGS sequence"/>
</dbReference>
<dbReference type="GO" id="GO:0003700">
    <property type="term" value="F:DNA-binding transcription factor activity"/>
    <property type="evidence" value="ECO:0007669"/>
    <property type="project" value="InterPro"/>
</dbReference>
<dbReference type="InterPro" id="IPR009057">
    <property type="entry name" value="Homeodomain-like_sf"/>
</dbReference>
<evidence type="ECO:0000256" key="1">
    <source>
        <dbReference type="ARBA" id="ARBA00023015"/>
    </source>
</evidence>
<protein>
    <recommendedName>
        <fullName evidence="4">Myb-like domain-containing protein</fullName>
    </recommendedName>
</protein>
<name>A0AAP0DJK5_9ASTR</name>
<proteinExistence type="predicted"/>
<dbReference type="Pfam" id="PF00249">
    <property type="entry name" value="Myb_DNA-binding"/>
    <property type="match status" value="1"/>
</dbReference>
<comment type="caution">
    <text evidence="5">The sequence shown here is derived from an EMBL/GenBank/DDBJ whole genome shotgun (WGS) entry which is preliminary data.</text>
</comment>
<evidence type="ECO:0000256" key="3">
    <source>
        <dbReference type="ARBA" id="ARBA00023242"/>
    </source>
</evidence>
<dbReference type="PANTHER" id="PTHR43952:SF75">
    <property type="entry name" value="PROTEIN RADIALIS-LIKE 6"/>
    <property type="match status" value="1"/>
</dbReference>
<dbReference type="InterPro" id="IPR001005">
    <property type="entry name" value="SANT/Myb"/>
</dbReference>
<sequence>MYHPDTDWPINAAAAAAELTWTRYEDKLFEEALLMYPNDVIDRWQKIVDAVPGKTADQIDSGHVELPSYAGHVEQTLNGLTDGYLICNCFFRQAVSDRTAAMCGKERSKSIMPIACGVLWGILRVYGAHYG</sequence>
<dbReference type="PANTHER" id="PTHR43952">
    <property type="entry name" value="MYB FAMILY TRANSCRIPTION FACTOR-RELATED"/>
    <property type="match status" value="1"/>
</dbReference>